<sequence length="265" mass="28711">MPFSQVSRSSQSGSSLDDFKDTNNWNHPILLNPNTLGVNFTRSGMEDPTKLAAALPKAGFEEPELWAKSFMRGRACAFATQFGETLKLRTDARGLATKVLTNLVEEYKLEVDIKAPILDNAFWGVHLRTEKDALEGPPVAGKNKLYPTYGMQLVYVASGDPDVNFWKDAKSANLTVLVDLMVLAKASEFLGVGHSGFNWSVAGRRQVSIPSKSGTEVEGVSNEEGTKENQKMTGGGNGEVAFADGLSVLYGAKGEGQVYKACLWP</sequence>
<protein>
    <submittedName>
        <fullName evidence="2">Uncharacterized protein</fullName>
    </submittedName>
</protein>
<reference evidence="2 3" key="1">
    <citation type="submission" date="2016-03" db="EMBL/GenBank/DDBJ databases">
        <authorList>
            <person name="Ploux O."/>
        </authorList>
    </citation>
    <scope>NUCLEOTIDE SEQUENCE [LARGE SCALE GENOMIC DNA]</scope>
    <source>
        <strain evidence="2 3">UAMH 11012</strain>
    </source>
</reference>
<accession>A0A1L7X142</accession>
<feature type="region of interest" description="Disordered" evidence="1">
    <location>
        <begin position="210"/>
        <end position="236"/>
    </location>
</feature>
<keyword evidence="3" id="KW-1185">Reference proteome</keyword>
<proteinExistence type="predicted"/>
<dbReference type="AlphaFoldDB" id="A0A1L7X142"/>
<name>A0A1L7X142_9HELO</name>
<dbReference type="EMBL" id="FJOG01000012">
    <property type="protein sequence ID" value="CZR58732.1"/>
    <property type="molecule type" value="Genomic_DNA"/>
</dbReference>
<evidence type="ECO:0000313" key="2">
    <source>
        <dbReference type="EMBL" id="CZR58732.1"/>
    </source>
</evidence>
<dbReference type="OrthoDB" id="20368at2759"/>
<gene>
    <name evidence="2" type="ORF">PAC_08624</name>
</gene>
<feature type="region of interest" description="Disordered" evidence="1">
    <location>
        <begin position="1"/>
        <end position="20"/>
    </location>
</feature>
<organism evidence="2 3">
    <name type="scientific">Phialocephala subalpina</name>
    <dbReference type="NCBI Taxonomy" id="576137"/>
    <lineage>
        <taxon>Eukaryota</taxon>
        <taxon>Fungi</taxon>
        <taxon>Dikarya</taxon>
        <taxon>Ascomycota</taxon>
        <taxon>Pezizomycotina</taxon>
        <taxon>Leotiomycetes</taxon>
        <taxon>Helotiales</taxon>
        <taxon>Mollisiaceae</taxon>
        <taxon>Phialocephala</taxon>
        <taxon>Phialocephala fortinii species complex</taxon>
    </lineage>
</organism>
<evidence type="ECO:0000256" key="1">
    <source>
        <dbReference type="SAM" id="MobiDB-lite"/>
    </source>
</evidence>
<feature type="compositionally biased region" description="Low complexity" evidence="1">
    <location>
        <begin position="1"/>
        <end position="15"/>
    </location>
</feature>
<evidence type="ECO:0000313" key="3">
    <source>
        <dbReference type="Proteomes" id="UP000184330"/>
    </source>
</evidence>
<dbReference type="Proteomes" id="UP000184330">
    <property type="component" value="Unassembled WGS sequence"/>
</dbReference>